<feature type="transmembrane region" description="Helical" evidence="10">
    <location>
        <begin position="78"/>
        <end position="95"/>
    </location>
</feature>
<feature type="transmembrane region" description="Helical" evidence="10">
    <location>
        <begin position="157"/>
        <end position="179"/>
    </location>
</feature>
<evidence type="ECO:0000256" key="4">
    <source>
        <dbReference type="ARBA" id="ARBA00022519"/>
    </source>
</evidence>
<evidence type="ECO:0000256" key="10">
    <source>
        <dbReference type="SAM" id="Phobius"/>
    </source>
</evidence>
<proteinExistence type="inferred from homology"/>
<dbReference type="InterPro" id="IPR055348">
    <property type="entry name" value="DctQ"/>
</dbReference>
<evidence type="ECO:0000259" key="11">
    <source>
        <dbReference type="Pfam" id="PF04290"/>
    </source>
</evidence>
<dbReference type="InterPro" id="IPR007387">
    <property type="entry name" value="TRAP_DctQ"/>
</dbReference>
<name>A0A8J2TVZ9_9MICO</name>
<keyword evidence="4" id="KW-0997">Cell inner membrane</keyword>
<feature type="compositionally biased region" description="Low complexity" evidence="9">
    <location>
        <begin position="196"/>
        <end position="225"/>
    </location>
</feature>
<dbReference type="PANTHER" id="PTHR35011:SF2">
    <property type="entry name" value="2,3-DIKETO-L-GULONATE TRAP TRANSPORTER SMALL PERMEASE PROTEIN YIAM"/>
    <property type="match status" value="1"/>
</dbReference>
<feature type="domain" description="Tripartite ATP-independent periplasmic transporters DctQ component" evidence="11">
    <location>
        <begin position="53"/>
        <end position="177"/>
    </location>
</feature>
<evidence type="ECO:0000313" key="12">
    <source>
        <dbReference type="EMBL" id="GGA05669.1"/>
    </source>
</evidence>
<keyword evidence="3" id="KW-1003">Cell membrane</keyword>
<evidence type="ECO:0000313" key="13">
    <source>
        <dbReference type="Proteomes" id="UP000616114"/>
    </source>
</evidence>
<reference evidence="12" key="2">
    <citation type="submission" date="2020-09" db="EMBL/GenBank/DDBJ databases">
        <authorList>
            <person name="Sun Q."/>
            <person name="Zhou Y."/>
        </authorList>
    </citation>
    <scope>NUCLEOTIDE SEQUENCE</scope>
    <source>
        <strain evidence="12">CGMCC 1.12785</strain>
    </source>
</reference>
<dbReference type="GO" id="GO:0005886">
    <property type="term" value="C:plasma membrane"/>
    <property type="evidence" value="ECO:0007669"/>
    <property type="project" value="UniProtKB-SubCell"/>
</dbReference>
<keyword evidence="2" id="KW-0813">Transport</keyword>
<feature type="transmembrane region" description="Helical" evidence="10">
    <location>
        <begin position="116"/>
        <end position="137"/>
    </location>
</feature>
<feature type="region of interest" description="Disordered" evidence="9">
    <location>
        <begin position="1"/>
        <end position="27"/>
    </location>
</feature>
<dbReference type="RefSeq" id="WP_188549404.1">
    <property type="nucleotide sequence ID" value="NZ_BMFY01000002.1"/>
</dbReference>
<comment type="similarity">
    <text evidence="8">Belongs to the TRAP transporter small permease family.</text>
</comment>
<gene>
    <name evidence="12" type="ORF">GCM10011333_05650</name>
</gene>
<evidence type="ECO:0000256" key="9">
    <source>
        <dbReference type="SAM" id="MobiDB-lite"/>
    </source>
</evidence>
<reference evidence="12" key="1">
    <citation type="journal article" date="2014" name="Int. J. Syst. Evol. Microbiol.">
        <title>Complete genome sequence of Corynebacterium casei LMG S-19264T (=DSM 44701T), isolated from a smear-ripened cheese.</title>
        <authorList>
            <consortium name="US DOE Joint Genome Institute (JGI-PGF)"/>
            <person name="Walter F."/>
            <person name="Albersmeier A."/>
            <person name="Kalinowski J."/>
            <person name="Ruckert C."/>
        </authorList>
    </citation>
    <scope>NUCLEOTIDE SEQUENCE</scope>
    <source>
        <strain evidence="12">CGMCC 1.12785</strain>
    </source>
</reference>
<protein>
    <recommendedName>
        <fullName evidence="11">Tripartite ATP-independent periplasmic transporters DctQ component domain-containing protein</fullName>
    </recommendedName>
</protein>
<sequence length="231" mass="23473">MSSASHPRPGRAPEEGGADRPLLGPRGRSRLRPVARVLLAAEGGLGVLVVAIMAALLIAQVAARNLLPFSFFWAEEVARLALIWMTMLGVAYAVGRGTHLTVTAITDYAPPAVRPWFQRVSLLLIVAVGILLCGSSLQLMDSIGGVAASSSAIPRSVYFLASATGYGLAAVHAVLVLLIGPLRETADPAAGALSTPAEPDGPGAPAPGSTDGTNGADGTDGFGTDSRGNTA</sequence>
<keyword evidence="6 10" id="KW-1133">Transmembrane helix</keyword>
<evidence type="ECO:0000256" key="5">
    <source>
        <dbReference type="ARBA" id="ARBA00022692"/>
    </source>
</evidence>
<dbReference type="AlphaFoldDB" id="A0A8J2TVZ9"/>
<dbReference type="GO" id="GO:0015740">
    <property type="term" value="P:C4-dicarboxylate transport"/>
    <property type="evidence" value="ECO:0007669"/>
    <property type="project" value="TreeGrafter"/>
</dbReference>
<keyword evidence="7 10" id="KW-0472">Membrane</keyword>
<evidence type="ECO:0000256" key="1">
    <source>
        <dbReference type="ARBA" id="ARBA00004429"/>
    </source>
</evidence>
<feature type="transmembrane region" description="Helical" evidence="10">
    <location>
        <begin position="37"/>
        <end position="58"/>
    </location>
</feature>
<dbReference type="PANTHER" id="PTHR35011">
    <property type="entry name" value="2,3-DIKETO-L-GULONATE TRAP TRANSPORTER SMALL PERMEASE PROTEIN YIAM"/>
    <property type="match status" value="1"/>
</dbReference>
<comment type="caution">
    <text evidence="12">The sequence shown here is derived from an EMBL/GenBank/DDBJ whole genome shotgun (WGS) entry which is preliminary data.</text>
</comment>
<evidence type="ECO:0000256" key="3">
    <source>
        <dbReference type="ARBA" id="ARBA00022475"/>
    </source>
</evidence>
<dbReference type="Pfam" id="PF04290">
    <property type="entry name" value="DctQ"/>
    <property type="match status" value="1"/>
</dbReference>
<organism evidence="12 13">
    <name type="scientific">Sediminivirga luteola</name>
    <dbReference type="NCBI Taxonomy" id="1774748"/>
    <lineage>
        <taxon>Bacteria</taxon>
        <taxon>Bacillati</taxon>
        <taxon>Actinomycetota</taxon>
        <taxon>Actinomycetes</taxon>
        <taxon>Micrococcales</taxon>
        <taxon>Brevibacteriaceae</taxon>
        <taxon>Sediminivirga</taxon>
    </lineage>
</organism>
<evidence type="ECO:0000256" key="7">
    <source>
        <dbReference type="ARBA" id="ARBA00023136"/>
    </source>
</evidence>
<dbReference type="GO" id="GO:0022857">
    <property type="term" value="F:transmembrane transporter activity"/>
    <property type="evidence" value="ECO:0007669"/>
    <property type="project" value="TreeGrafter"/>
</dbReference>
<dbReference type="Proteomes" id="UP000616114">
    <property type="component" value="Unassembled WGS sequence"/>
</dbReference>
<dbReference type="EMBL" id="BMFY01000002">
    <property type="protein sequence ID" value="GGA05669.1"/>
    <property type="molecule type" value="Genomic_DNA"/>
</dbReference>
<evidence type="ECO:0000256" key="8">
    <source>
        <dbReference type="ARBA" id="ARBA00038436"/>
    </source>
</evidence>
<keyword evidence="13" id="KW-1185">Reference proteome</keyword>
<evidence type="ECO:0000256" key="2">
    <source>
        <dbReference type="ARBA" id="ARBA00022448"/>
    </source>
</evidence>
<feature type="region of interest" description="Disordered" evidence="9">
    <location>
        <begin position="189"/>
        <end position="231"/>
    </location>
</feature>
<comment type="subcellular location">
    <subcellularLocation>
        <location evidence="1">Cell inner membrane</location>
        <topology evidence="1">Multi-pass membrane protein</topology>
    </subcellularLocation>
</comment>
<accession>A0A8J2TVZ9</accession>
<evidence type="ECO:0000256" key="6">
    <source>
        <dbReference type="ARBA" id="ARBA00022989"/>
    </source>
</evidence>
<keyword evidence="5 10" id="KW-0812">Transmembrane</keyword>